<evidence type="ECO:0000259" key="2">
    <source>
        <dbReference type="Pfam" id="PF04313"/>
    </source>
</evidence>
<name>A0ABD5XVT5_9EURY</name>
<evidence type="ECO:0000313" key="3">
    <source>
        <dbReference type="EMBL" id="MFC7137297.1"/>
    </source>
</evidence>
<feature type="domain" description="Restriction endonuclease type I HsdR N-terminal" evidence="2">
    <location>
        <begin position="3"/>
        <end position="67"/>
    </location>
</feature>
<keyword evidence="3" id="KW-0255">Endonuclease</keyword>
<dbReference type="Gene3D" id="3.90.1570.50">
    <property type="match status" value="1"/>
</dbReference>
<comment type="caution">
    <text evidence="3">The sequence shown here is derived from an EMBL/GenBank/DDBJ whole genome shotgun (WGS) entry which is preliminary data.</text>
</comment>
<keyword evidence="4" id="KW-1185">Reference proteome</keyword>
<dbReference type="AlphaFoldDB" id="A0ABD5XVT5"/>
<keyword evidence="3" id="KW-0540">Nuclease</keyword>
<reference evidence="3 4" key="1">
    <citation type="journal article" date="2019" name="Int. J. Syst. Evol. Microbiol.">
        <title>The Global Catalogue of Microorganisms (GCM) 10K type strain sequencing project: providing services to taxonomists for standard genome sequencing and annotation.</title>
        <authorList>
            <consortium name="The Broad Institute Genomics Platform"/>
            <consortium name="The Broad Institute Genome Sequencing Center for Infectious Disease"/>
            <person name="Wu L."/>
            <person name="Ma J."/>
        </authorList>
    </citation>
    <scope>NUCLEOTIDE SEQUENCE [LARGE SCALE GENOMIC DNA]</scope>
    <source>
        <strain evidence="3 4">DT92</strain>
    </source>
</reference>
<organism evidence="3 4">
    <name type="scientific">Halobaculum litoreum</name>
    <dbReference type="NCBI Taxonomy" id="3031998"/>
    <lineage>
        <taxon>Archaea</taxon>
        <taxon>Methanobacteriati</taxon>
        <taxon>Methanobacteriota</taxon>
        <taxon>Stenosarchaea group</taxon>
        <taxon>Halobacteria</taxon>
        <taxon>Halobacteriales</taxon>
        <taxon>Haloferacaceae</taxon>
        <taxon>Halobaculum</taxon>
    </lineage>
</organism>
<feature type="region of interest" description="Disordered" evidence="1">
    <location>
        <begin position="1"/>
        <end position="37"/>
    </location>
</feature>
<dbReference type="InterPro" id="IPR007409">
    <property type="entry name" value="Restrct_endonuc_type1_HsdR_N"/>
</dbReference>
<gene>
    <name evidence="3" type="ORF">ACFQRB_14250</name>
</gene>
<evidence type="ECO:0000313" key="4">
    <source>
        <dbReference type="Proteomes" id="UP001596368"/>
    </source>
</evidence>
<dbReference type="GO" id="GO:0009307">
    <property type="term" value="P:DNA restriction-modification system"/>
    <property type="evidence" value="ECO:0007669"/>
    <property type="project" value="UniProtKB-KW"/>
</dbReference>
<evidence type="ECO:0000256" key="1">
    <source>
        <dbReference type="SAM" id="MobiDB-lite"/>
    </source>
</evidence>
<dbReference type="GO" id="GO:0009035">
    <property type="term" value="F:type I site-specific deoxyribonuclease activity"/>
    <property type="evidence" value="ECO:0007669"/>
    <property type="project" value="UniProtKB-EC"/>
</dbReference>
<dbReference type="EMBL" id="JBHSZG010000001">
    <property type="protein sequence ID" value="MFC7137297.1"/>
    <property type="molecule type" value="Genomic_DNA"/>
</dbReference>
<dbReference type="Pfam" id="PF04313">
    <property type="entry name" value="HSDR_N"/>
    <property type="match status" value="1"/>
</dbReference>
<accession>A0ABD5XVT5</accession>
<dbReference type="GO" id="GO:0005524">
    <property type="term" value="F:ATP binding"/>
    <property type="evidence" value="ECO:0007669"/>
    <property type="project" value="UniProtKB-KW"/>
</dbReference>
<dbReference type="GO" id="GO:0003677">
    <property type="term" value="F:DNA binding"/>
    <property type="evidence" value="ECO:0007669"/>
    <property type="project" value="UniProtKB-KW"/>
</dbReference>
<proteinExistence type="predicted"/>
<dbReference type="Proteomes" id="UP001596368">
    <property type="component" value="Unassembled WGS sequence"/>
</dbReference>
<protein>
    <submittedName>
        <fullName evidence="3">Type I restriction endonuclease</fullName>
    </submittedName>
</protein>
<keyword evidence="3" id="KW-0378">Hydrolase</keyword>
<feature type="compositionally biased region" description="Basic and acidic residues" evidence="1">
    <location>
        <begin position="21"/>
        <end position="36"/>
    </location>
</feature>
<sequence length="146" mass="16758">MSLNGLPVATAELKNPQTDQTVDHAKRQYKQDRDPGEPALRFKRGALVHFAIDTREVAYTTELNGDDTSFLPFNKGHEKGAGNPPVEDDHRTAYLWKEVWEKDSWMEIIQRFIHIDTEEIYQDGVKVGEEETMIFPRYHQPNASGS</sequence>